<dbReference type="InterPro" id="IPR006521">
    <property type="entry name" value="Tail_protein_I"/>
</dbReference>
<dbReference type="RefSeq" id="WP_221441197.1">
    <property type="nucleotide sequence ID" value="NZ_JACHMM010000001.1"/>
</dbReference>
<dbReference type="Proteomes" id="UP000542813">
    <property type="component" value="Unassembled WGS sequence"/>
</dbReference>
<reference evidence="1 2" key="1">
    <citation type="submission" date="2020-08" db="EMBL/GenBank/DDBJ databases">
        <title>Sequencing the genomes of 1000 actinobacteria strains.</title>
        <authorList>
            <person name="Klenk H.-P."/>
        </authorList>
    </citation>
    <scope>NUCLEOTIDE SEQUENCE [LARGE SCALE GENOMIC DNA]</scope>
    <source>
        <strain evidence="1 2">DSM 102122</strain>
    </source>
</reference>
<organism evidence="1 2">
    <name type="scientific">Jiangella mangrovi</name>
    <dbReference type="NCBI Taxonomy" id="1524084"/>
    <lineage>
        <taxon>Bacteria</taxon>
        <taxon>Bacillati</taxon>
        <taxon>Actinomycetota</taxon>
        <taxon>Actinomycetes</taxon>
        <taxon>Jiangellales</taxon>
        <taxon>Jiangellaceae</taxon>
        <taxon>Jiangella</taxon>
    </lineage>
</organism>
<accession>A0A7W9LN64</accession>
<keyword evidence="2" id="KW-1185">Reference proteome</keyword>
<evidence type="ECO:0000313" key="1">
    <source>
        <dbReference type="EMBL" id="MBB5789822.1"/>
    </source>
</evidence>
<proteinExistence type="predicted"/>
<name>A0A7W9LN64_9ACTN</name>
<dbReference type="InterPro" id="IPR011748">
    <property type="entry name" value="Unchr_phage_tail-like"/>
</dbReference>
<dbReference type="EMBL" id="JACHMM010000001">
    <property type="protein sequence ID" value="MBB5789822.1"/>
    <property type="molecule type" value="Genomic_DNA"/>
</dbReference>
<comment type="caution">
    <text evidence="1">The sequence shown here is derived from an EMBL/GenBank/DDBJ whole genome shotgun (WGS) entry which is preliminary data.</text>
</comment>
<dbReference type="NCBIfam" id="TIGR02242">
    <property type="entry name" value="tail_TIGR02242"/>
    <property type="match status" value="1"/>
</dbReference>
<sequence length="187" mass="20008">MRSPQWLVTQMPIGMLDDDFFVRFLSIFQHGADSLAEGADNLEHLGDVAVAPDAMVRWLAGWIGLDGLDPSLPDRAARTVVRASAQTLAWRGTRHGLTRTLEVLSGGPAEVVDGGGVWLDGEAPPDPAWVRMTVTTTGWLSEPDFAAVVADEVPAHVRGELWVGERLIWTSVKASARDGGGHGPGAH</sequence>
<dbReference type="Pfam" id="PF09684">
    <property type="entry name" value="Tail_P2_I"/>
    <property type="match status" value="1"/>
</dbReference>
<evidence type="ECO:0000313" key="2">
    <source>
        <dbReference type="Proteomes" id="UP000542813"/>
    </source>
</evidence>
<gene>
    <name evidence="1" type="ORF">HD601_004397</name>
</gene>
<dbReference type="AlphaFoldDB" id="A0A7W9LN64"/>
<protein>
    <submittedName>
        <fullName evidence="1">Phage tail-like protein</fullName>
    </submittedName>
</protein>